<proteinExistence type="inferred from homology"/>
<evidence type="ECO:0000256" key="1">
    <source>
        <dbReference type="ARBA" id="ARBA00007749"/>
    </source>
</evidence>
<keyword evidence="3" id="KW-0378">Hydrolase</keyword>
<dbReference type="PANTHER" id="PTHR42978">
    <property type="entry name" value="QUORUM-QUENCHING LACTONASE YTNP-RELATED-RELATED"/>
    <property type="match status" value="1"/>
</dbReference>
<dbReference type="EMBL" id="KV460265">
    <property type="protein sequence ID" value="OBT92567.1"/>
    <property type="molecule type" value="Genomic_DNA"/>
</dbReference>
<dbReference type="RefSeq" id="XP_018126300.1">
    <property type="nucleotide sequence ID" value="XM_018279059.2"/>
</dbReference>
<evidence type="ECO:0000313" key="7">
    <source>
        <dbReference type="Proteomes" id="UP000091956"/>
    </source>
</evidence>
<evidence type="ECO:0000313" key="6">
    <source>
        <dbReference type="EMBL" id="OBT92567.1"/>
    </source>
</evidence>
<reference evidence="6 7" key="1">
    <citation type="submission" date="2016-03" db="EMBL/GenBank/DDBJ databases">
        <title>Comparative genomics of Pseudogymnoascus destructans, the fungus causing white-nose syndrome of bats.</title>
        <authorList>
            <person name="Palmer J.M."/>
            <person name="Drees K.P."/>
            <person name="Foster J.T."/>
            <person name="Lindner D.L."/>
        </authorList>
    </citation>
    <scope>NUCLEOTIDE SEQUENCE [LARGE SCALE GENOMIC DNA]</scope>
    <source>
        <strain evidence="6 7">UAMH 10579</strain>
    </source>
</reference>
<organism evidence="6 7">
    <name type="scientific">Pseudogymnoascus verrucosus</name>
    <dbReference type="NCBI Taxonomy" id="342668"/>
    <lineage>
        <taxon>Eukaryota</taxon>
        <taxon>Fungi</taxon>
        <taxon>Dikarya</taxon>
        <taxon>Ascomycota</taxon>
        <taxon>Pezizomycotina</taxon>
        <taxon>Leotiomycetes</taxon>
        <taxon>Thelebolales</taxon>
        <taxon>Thelebolaceae</taxon>
        <taxon>Pseudogymnoascus</taxon>
    </lineage>
</organism>
<accession>A0A1B8G9V7</accession>
<gene>
    <name evidence="6" type="ORF">VE01_09647</name>
</gene>
<dbReference type="GeneID" id="28843033"/>
<sequence length="359" mass="40015">MAPLFKIPPGESNARVRIIDSTARIGGIPTTFFFTPDSAVEGFTHMPTIPCWVFLIEHSSGKKVLFDLGVRKDWRNLSVGLRIGGYGWDIQVDRDVLEILADEGIAAKDINSIIWSHMHWDHVGDPSLFPSSTELVVGPGFKKAFVPGAPANPASPILETDYKDRELREIDFDQDIGLKAGQLKAFDFFGDGSFYLLDTPGHTIGHLAGLLRTTTNPDTFIMMGGDLCHHGGELRPSPHRPLPAEINPHPWANMRPRLCPGGVLEDLQEKRGRNKDQAFFDVAMGMDIPEAQRTIHKTQEADASDDIFFIFAHEDNVMGVIDIFPKEANDWKEKGWGDQTRWGFLKDFDPAVGNDSRLK</sequence>
<evidence type="ECO:0000256" key="2">
    <source>
        <dbReference type="ARBA" id="ARBA00022723"/>
    </source>
</evidence>
<dbReference type="InterPro" id="IPR001279">
    <property type="entry name" value="Metallo-B-lactamas"/>
</dbReference>
<dbReference type="OrthoDB" id="10250730at2759"/>
<comment type="similarity">
    <text evidence="1">Belongs to the metallo-beta-lactamase superfamily.</text>
</comment>
<keyword evidence="2" id="KW-0479">Metal-binding</keyword>
<keyword evidence="7" id="KW-1185">Reference proteome</keyword>
<feature type="domain" description="Metallo-beta-lactamase" evidence="5">
    <location>
        <begin position="50"/>
        <end position="262"/>
    </location>
</feature>
<evidence type="ECO:0000256" key="4">
    <source>
        <dbReference type="ARBA" id="ARBA00022833"/>
    </source>
</evidence>
<evidence type="ECO:0000256" key="3">
    <source>
        <dbReference type="ARBA" id="ARBA00022801"/>
    </source>
</evidence>
<dbReference type="SMART" id="SM00849">
    <property type="entry name" value="Lactamase_B"/>
    <property type="match status" value="1"/>
</dbReference>
<dbReference type="Gene3D" id="3.60.15.10">
    <property type="entry name" value="Ribonuclease Z/Hydroxyacylglutathione hydrolase-like"/>
    <property type="match status" value="1"/>
</dbReference>
<dbReference type="STRING" id="342668.A0A1B8G9V7"/>
<evidence type="ECO:0000259" key="5">
    <source>
        <dbReference type="SMART" id="SM00849"/>
    </source>
</evidence>
<dbReference type="GO" id="GO:0016787">
    <property type="term" value="F:hydrolase activity"/>
    <property type="evidence" value="ECO:0007669"/>
    <property type="project" value="UniProtKB-KW"/>
</dbReference>
<dbReference type="InterPro" id="IPR051013">
    <property type="entry name" value="MBL_superfamily_lactonases"/>
</dbReference>
<dbReference type="SUPFAM" id="SSF56281">
    <property type="entry name" value="Metallo-hydrolase/oxidoreductase"/>
    <property type="match status" value="1"/>
</dbReference>
<reference evidence="7" key="2">
    <citation type="journal article" date="2018" name="Nat. Commun.">
        <title>Extreme sensitivity to ultraviolet light in the fungal pathogen causing white-nose syndrome of bats.</title>
        <authorList>
            <person name="Palmer J.M."/>
            <person name="Drees K.P."/>
            <person name="Foster J.T."/>
            <person name="Lindner D.L."/>
        </authorList>
    </citation>
    <scope>NUCLEOTIDE SEQUENCE [LARGE SCALE GENOMIC DNA]</scope>
    <source>
        <strain evidence="7">UAMH 10579</strain>
    </source>
</reference>
<dbReference type="Proteomes" id="UP000091956">
    <property type="component" value="Unassembled WGS sequence"/>
</dbReference>
<name>A0A1B8G9V7_9PEZI</name>
<keyword evidence="4" id="KW-0862">Zinc</keyword>
<dbReference type="PANTHER" id="PTHR42978:SF5">
    <property type="entry name" value="METALLO-BETA-LACTAMASE DOMAIN-CONTAINING PROTEIN"/>
    <property type="match status" value="1"/>
</dbReference>
<protein>
    <recommendedName>
        <fullName evidence="5">Metallo-beta-lactamase domain-containing protein</fullName>
    </recommendedName>
</protein>
<dbReference type="CDD" id="cd07730">
    <property type="entry name" value="metallo-hydrolase-like_MBL-fold"/>
    <property type="match status" value="1"/>
</dbReference>
<dbReference type="GO" id="GO:0046872">
    <property type="term" value="F:metal ion binding"/>
    <property type="evidence" value="ECO:0007669"/>
    <property type="project" value="UniProtKB-KW"/>
</dbReference>
<dbReference type="Pfam" id="PF00753">
    <property type="entry name" value="Lactamase_B"/>
    <property type="match status" value="1"/>
</dbReference>
<dbReference type="InterPro" id="IPR036866">
    <property type="entry name" value="RibonucZ/Hydroxyglut_hydro"/>
</dbReference>
<dbReference type="AlphaFoldDB" id="A0A1B8G9V7"/>